<organism evidence="4 5">
    <name type="scientific">Phytoactinopolyspora mesophila</name>
    <dbReference type="NCBI Taxonomy" id="2650750"/>
    <lineage>
        <taxon>Bacteria</taxon>
        <taxon>Bacillati</taxon>
        <taxon>Actinomycetota</taxon>
        <taxon>Actinomycetes</taxon>
        <taxon>Jiangellales</taxon>
        <taxon>Jiangellaceae</taxon>
        <taxon>Phytoactinopolyspora</taxon>
    </lineage>
</organism>
<dbReference type="PANTHER" id="PTHR10584">
    <property type="entry name" value="SUGAR KINASE"/>
    <property type="match status" value="1"/>
</dbReference>
<reference evidence="4 5" key="1">
    <citation type="submission" date="2019-11" db="EMBL/GenBank/DDBJ databases">
        <authorList>
            <person name="Li X.-J."/>
            <person name="Feng X.-M."/>
        </authorList>
    </citation>
    <scope>NUCLEOTIDE SEQUENCE [LARGE SCALE GENOMIC DNA]</scope>
    <source>
        <strain evidence="4 5">XMNu-373</strain>
    </source>
</reference>
<dbReference type="Pfam" id="PF00294">
    <property type="entry name" value="PfkB"/>
    <property type="match status" value="1"/>
</dbReference>
<dbReference type="InterPro" id="IPR029056">
    <property type="entry name" value="Ribokinase-like"/>
</dbReference>
<dbReference type="SUPFAM" id="SSF53613">
    <property type="entry name" value="Ribokinase-like"/>
    <property type="match status" value="1"/>
</dbReference>
<keyword evidence="5" id="KW-1185">Reference proteome</keyword>
<dbReference type="EMBL" id="WLZY01000007">
    <property type="protein sequence ID" value="NDL59515.1"/>
    <property type="molecule type" value="Genomic_DNA"/>
</dbReference>
<dbReference type="AlphaFoldDB" id="A0A7K3M898"/>
<name>A0A7K3M898_9ACTN</name>
<comment type="caution">
    <text evidence="4">The sequence shown here is derived from an EMBL/GenBank/DDBJ whole genome shotgun (WGS) entry which is preliminary data.</text>
</comment>
<keyword evidence="1" id="KW-0808">Transferase</keyword>
<dbReference type="Proteomes" id="UP000460435">
    <property type="component" value="Unassembled WGS sequence"/>
</dbReference>
<evidence type="ECO:0000313" key="5">
    <source>
        <dbReference type="Proteomes" id="UP000460435"/>
    </source>
</evidence>
<evidence type="ECO:0000313" key="4">
    <source>
        <dbReference type="EMBL" id="NDL59515.1"/>
    </source>
</evidence>
<feature type="domain" description="Carbohydrate kinase PfkB" evidence="3">
    <location>
        <begin position="1"/>
        <end position="126"/>
    </location>
</feature>
<dbReference type="GO" id="GO:0016301">
    <property type="term" value="F:kinase activity"/>
    <property type="evidence" value="ECO:0007669"/>
    <property type="project" value="UniProtKB-KW"/>
</dbReference>
<evidence type="ECO:0000256" key="1">
    <source>
        <dbReference type="ARBA" id="ARBA00022679"/>
    </source>
</evidence>
<evidence type="ECO:0000256" key="2">
    <source>
        <dbReference type="ARBA" id="ARBA00022777"/>
    </source>
</evidence>
<gene>
    <name evidence="4" type="ORF">F7O44_20815</name>
</gene>
<dbReference type="Gene3D" id="3.40.1190.20">
    <property type="match status" value="1"/>
</dbReference>
<proteinExistence type="predicted"/>
<accession>A0A7K3M898</accession>
<dbReference type="PANTHER" id="PTHR10584:SF166">
    <property type="entry name" value="RIBOKINASE"/>
    <property type="match status" value="1"/>
</dbReference>
<evidence type="ECO:0000259" key="3">
    <source>
        <dbReference type="Pfam" id="PF00294"/>
    </source>
</evidence>
<dbReference type="InterPro" id="IPR011611">
    <property type="entry name" value="PfkB_dom"/>
</dbReference>
<sequence>MLAHTDLVKVSTDDLQLIYGGAEEHVITHIMRLGPQAVVVTRGADGSDLHTSTGQRITIPATGKDVVSTIGAGDAVVASIVADVLGDPARPFSRFTALAGSNWTAHLNRAMNAAAMVCGQLGGQIPATVFRSHRSHAAPAACRARRDNAHG</sequence>
<protein>
    <recommendedName>
        <fullName evidence="3">Carbohydrate kinase PfkB domain-containing protein</fullName>
    </recommendedName>
</protein>
<keyword evidence="2" id="KW-0418">Kinase</keyword>